<feature type="signal peptide" evidence="1">
    <location>
        <begin position="1"/>
        <end position="20"/>
    </location>
</feature>
<reference evidence="4 5" key="1">
    <citation type="journal article" date="2023" name="Int. J. Syst. Evol. Microbiol.">
        <title>Winogradskyella bathintestinalis sp. nov., isolated from the intestine of the deep-sea loosejaw dragonfish, Malacosteus niger.</title>
        <authorList>
            <person name="Uniacke-Lowe S."/>
            <person name="Johnson C.N."/>
            <person name="Stanton C."/>
            <person name="Hill C."/>
            <person name="Ross P."/>
        </authorList>
    </citation>
    <scope>NUCLEOTIDE SEQUENCE [LARGE SCALE GENOMIC DNA]</scope>
    <source>
        <strain evidence="4 5">APC 3343</strain>
    </source>
</reference>
<keyword evidence="4" id="KW-0378">Hydrolase</keyword>
<dbReference type="SUPFAM" id="SSF56601">
    <property type="entry name" value="beta-lactamase/transpeptidase-like"/>
    <property type="match status" value="1"/>
</dbReference>
<keyword evidence="5" id="KW-1185">Reference proteome</keyword>
<evidence type="ECO:0000313" key="5">
    <source>
        <dbReference type="Proteomes" id="UP001231197"/>
    </source>
</evidence>
<dbReference type="PANTHER" id="PTHR46825">
    <property type="entry name" value="D-ALANYL-D-ALANINE-CARBOXYPEPTIDASE/ENDOPEPTIDASE AMPH"/>
    <property type="match status" value="1"/>
</dbReference>
<feature type="domain" description="Beta-lactamase-related" evidence="2">
    <location>
        <begin position="27"/>
        <end position="361"/>
    </location>
</feature>
<dbReference type="InterPro" id="IPR001466">
    <property type="entry name" value="Beta-lactam-related"/>
</dbReference>
<dbReference type="EMBL" id="JASDDK010000001">
    <property type="protein sequence ID" value="MDN3491414.1"/>
    <property type="molecule type" value="Genomic_DNA"/>
</dbReference>
<dbReference type="GO" id="GO:0016787">
    <property type="term" value="F:hydrolase activity"/>
    <property type="evidence" value="ECO:0007669"/>
    <property type="project" value="UniProtKB-KW"/>
</dbReference>
<dbReference type="PANTHER" id="PTHR46825:SF15">
    <property type="entry name" value="BETA-LACTAMASE-RELATED DOMAIN-CONTAINING PROTEIN"/>
    <property type="match status" value="1"/>
</dbReference>
<comment type="caution">
    <text evidence="4">The sequence shown here is derived from an EMBL/GenBank/DDBJ whole genome shotgun (WGS) entry which is preliminary data.</text>
</comment>
<feature type="chain" id="PRO_5046430804" evidence="1">
    <location>
        <begin position="21"/>
        <end position="517"/>
    </location>
</feature>
<dbReference type="Pfam" id="PF11954">
    <property type="entry name" value="DUF3471"/>
    <property type="match status" value="1"/>
</dbReference>
<evidence type="ECO:0000259" key="2">
    <source>
        <dbReference type="Pfam" id="PF00144"/>
    </source>
</evidence>
<organism evidence="4 5">
    <name type="scientific">Winogradskyella bathintestinalis</name>
    <dbReference type="NCBI Taxonomy" id="3035208"/>
    <lineage>
        <taxon>Bacteria</taxon>
        <taxon>Pseudomonadati</taxon>
        <taxon>Bacteroidota</taxon>
        <taxon>Flavobacteriia</taxon>
        <taxon>Flavobacteriales</taxon>
        <taxon>Flavobacteriaceae</taxon>
        <taxon>Winogradskyella</taxon>
    </lineage>
</organism>
<dbReference type="InterPro" id="IPR012338">
    <property type="entry name" value="Beta-lactam/transpept-like"/>
</dbReference>
<dbReference type="Proteomes" id="UP001231197">
    <property type="component" value="Unassembled WGS sequence"/>
</dbReference>
<proteinExistence type="predicted"/>
<sequence length="517" mass="58091">MFVKRLITILLLVIALSLNAQIKEQQLDNLIKETLTTFQVPGISVGIYKDGKVVYSKGHGVRSLTNKKDMNDETLVGVASNSKGFTCFALAMMVDAGKLNWDDKVRKHIPEFQLYDAWVTEEFTIRDLVTHRSGMGLGAGDLMFFPEGSDFTVNDVINNVKYLEPETSFRSKFAYNNNMFIIAGEVLKRASGLSWEEFIENKILKPVGMSSSKASYNRVSDKTNIIDAHTMAEGEVVQIPHDWSEIANPAGGIVSNVPDMLTWAEFLMNDAVTASGDRLLSEKQFHELWQLQTPLNVSANDSYNSNFKGYGLGWFVTDVKGGHKQVYHTGGLLGTVTQFTMIPDLDLGIVVLTNQMNGSAFNTITNTIKDSYLGYENRGWIEKYGKRNADYIKYNDSLKADVYAKVEKAAKLKNLPNPKHIVGTYTDDWFGDVIISHKAKKGYTIKSKRSSRLYGELLPLNATTFVAKWNDRSYDADVYVRFTYNEKGDAVSATMKYIAPITDFSFDFHDLELLKIK</sequence>
<protein>
    <submittedName>
        <fullName evidence="4">Serine hydrolase</fullName>
    </submittedName>
</protein>
<dbReference type="Gene3D" id="2.40.128.600">
    <property type="match status" value="1"/>
</dbReference>
<accession>A0ABT7ZR06</accession>
<feature type="domain" description="Peptidase S12 Pab87-related C-terminal" evidence="3">
    <location>
        <begin position="422"/>
        <end position="513"/>
    </location>
</feature>
<dbReference type="RefSeq" id="WP_290205119.1">
    <property type="nucleotide sequence ID" value="NZ_JASDDK010000001.1"/>
</dbReference>
<dbReference type="InterPro" id="IPR021860">
    <property type="entry name" value="Peptidase_S12_Pab87-rel_C"/>
</dbReference>
<evidence type="ECO:0000256" key="1">
    <source>
        <dbReference type="SAM" id="SignalP"/>
    </source>
</evidence>
<evidence type="ECO:0000313" key="4">
    <source>
        <dbReference type="EMBL" id="MDN3491414.1"/>
    </source>
</evidence>
<dbReference type="Gene3D" id="3.40.710.10">
    <property type="entry name" value="DD-peptidase/beta-lactamase superfamily"/>
    <property type="match status" value="1"/>
</dbReference>
<keyword evidence="1" id="KW-0732">Signal</keyword>
<dbReference type="Pfam" id="PF00144">
    <property type="entry name" value="Beta-lactamase"/>
    <property type="match status" value="1"/>
</dbReference>
<evidence type="ECO:0000259" key="3">
    <source>
        <dbReference type="Pfam" id="PF11954"/>
    </source>
</evidence>
<gene>
    <name evidence="4" type="ORF">QMA06_01685</name>
</gene>
<dbReference type="InterPro" id="IPR050491">
    <property type="entry name" value="AmpC-like"/>
</dbReference>
<name>A0ABT7ZR06_9FLAO</name>